<evidence type="ECO:0000259" key="12">
    <source>
        <dbReference type="PROSITE" id="PS50853"/>
    </source>
</evidence>
<dbReference type="SUPFAM" id="SSF49265">
    <property type="entry name" value="Fibronectin type III"/>
    <property type="match status" value="2"/>
</dbReference>
<evidence type="ECO:0000256" key="9">
    <source>
        <dbReference type="RuleBase" id="RU000489"/>
    </source>
</evidence>
<evidence type="ECO:0000259" key="13">
    <source>
        <dbReference type="PROSITE" id="PS51910"/>
    </source>
</evidence>
<name>A0A5S5BT18_9BACL</name>
<comment type="catalytic activity">
    <reaction evidence="1">
        <text>Random endo-hydrolysis of N-acetyl-beta-D-glucosaminide (1-&gt;4)-beta-linkages in chitin and chitodextrins.</text>
        <dbReference type="EC" id="3.2.1.14"/>
    </reaction>
</comment>
<dbReference type="PROSITE" id="PS51910">
    <property type="entry name" value="GH18_2"/>
    <property type="match status" value="1"/>
</dbReference>
<dbReference type="SUPFAM" id="SSF54556">
    <property type="entry name" value="Chitinase insertion domain"/>
    <property type="match status" value="1"/>
</dbReference>
<dbReference type="RefSeq" id="WP_148932444.1">
    <property type="nucleotide sequence ID" value="NZ_VNHS01000012.1"/>
</dbReference>
<comment type="similarity">
    <text evidence="2">Belongs to the glycosyl hydrolase 18 family. Chitinase class II subfamily.</text>
</comment>
<dbReference type="InterPro" id="IPR003961">
    <property type="entry name" value="FN3_dom"/>
</dbReference>
<dbReference type="Gene3D" id="3.10.50.10">
    <property type="match status" value="1"/>
</dbReference>
<feature type="domain" description="GH18" evidence="13">
    <location>
        <begin position="45"/>
        <end position="454"/>
    </location>
</feature>
<dbReference type="GO" id="GO:0008061">
    <property type="term" value="F:chitin binding"/>
    <property type="evidence" value="ECO:0007669"/>
    <property type="project" value="InterPro"/>
</dbReference>
<feature type="region of interest" description="Disordered" evidence="10">
    <location>
        <begin position="682"/>
        <end position="718"/>
    </location>
</feature>
<dbReference type="PANTHER" id="PTHR11177">
    <property type="entry name" value="CHITINASE"/>
    <property type="match status" value="1"/>
</dbReference>
<dbReference type="InterPro" id="IPR001579">
    <property type="entry name" value="Glyco_hydro_18_chit_AS"/>
</dbReference>
<keyword evidence="7 9" id="KW-0326">Glycosidase</keyword>
<feature type="domain" description="Fibronectin type-III" evidence="12">
    <location>
        <begin position="469"/>
        <end position="553"/>
    </location>
</feature>
<evidence type="ECO:0000256" key="3">
    <source>
        <dbReference type="ARBA" id="ARBA00012729"/>
    </source>
</evidence>
<dbReference type="AlphaFoldDB" id="A0A5S5BT18"/>
<keyword evidence="8" id="KW-0624">Polysaccharide degradation</keyword>
<dbReference type="InterPro" id="IPR029070">
    <property type="entry name" value="Chitinase_insertion_sf"/>
</dbReference>
<keyword evidence="5" id="KW-0146">Chitin degradation</keyword>
<feature type="domain" description="Fibronectin type-III" evidence="12">
    <location>
        <begin position="562"/>
        <end position="646"/>
    </location>
</feature>
<evidence type="ECO:0000256" key="7">
    <source>
        <dbReference type="ARBA" id="ARBA00023295"/>
    </source>
</evidence>
<dbReference type="FunFam" id="3.20.20.80:FF:000153">
    <property type="entry name" value="Chitinase A1"/>
    <property type="match status" value="1"/>
</dbReference>
<organism evidence="14 15">
    <name type="scientific">Paenibacillus methanolicus</name>
    <dbReference type="NCBI Taxonomy" id="582686"/>
    <lineage>
        <taxon>Bacteria</taxon>
        <taxon>Bacillati</taxon>
        <taxon>Bacillota</taxon>
        <taxon>Bacilli</taxon>
        <taxon>Bacillales</taxon>
        <taxon>Paenibacillaceae</taxon>
        <taxon>Paenibacillus</taxon>
    </lineage>
</organism>
<dbReference type="EC" id="3.2.1.14" evidence="3"/>
<dbReference type="PROSITE" id="PS01095">
    <property type="entry name" value="GH18_1"/>
    <property type="match status" value="1"/>
</dbReference>
<feature type="compositionally biased region" description="Low complexity" evidence="10">
    <location>
        <begin position="708"/>
        <end position="718"/>
    </location>
</feature>
<evidence type="ECO:0000256" key="5">
    <source>
        <dbReference type="ARBA" id="ARBA00023024"/>
    </source>
</evidence>
<dbReference type="InterPro" id="IPR011583">
    <property type="entry name" value="Chitinase_II/V-like_cat"/>
</dbReference>
<feature type="signal peptide" evidence="11">
    <location>
        <begin position="1"/>
        <end position="33"/>
    </location>
</feature>
<dbReference type="InterPro" id="IPR001223">
    <property type="entry name" value="Glyco_hydro18_cat"/>
</dbReference>
<dbReference type="SUPFAM" id="SSF51055">
    <property type="entry name" value="Carbohydrate binding domain"/>
    <property type="match status" value="2"/>
</dbReference>
<keyword evidence="6" id="KW-0119">Carbohydrate metabolism</keyword>
<sequence>MNQPQSGTSPRKRKLYALSMLSAMLFSLLPLPAAPQGEAEAASAYKIIGYYPSWSAYGRSYNVTDMDVSKVTHINYAFADICWNGIHGNSDPTGPNPTTWACQDEVGNINAPNGTIVLGDPFIDAQKTFPGDKWDDPIRGNINQLNKLKAANPHLKTIISVGGWTWSNRFSDVAADAATRETFANSAVAFLRKYKFDGVDLDWEYPVGGGLAGNSVRPADKQNYTLLLNKIREKLDAAEKTDGKEYLLTIASGAGPSYIQNTELDKIAAAVDWINIMTYDFNGGWQTLSAHNAPLYNDPAAAAAGVPNSATFHTDAAIQAYFAAGVPADKLVMGTPFYGRGWAGCAGAGGGQYQPCGGAAQIGTWEKGSFDFYDLEANYINKNGYARYWNDVAKVPYLYNATNKTYISYDDVESTGYKTAYIKSKNLAGAMFWEFSGDRNKTLLNKLAGDLGVSGGGGGTPADTAAPSAPAGVTVTGATSSSVSLSWTASTDNVGVTGYTVSYGGASVNVTGTSATIGGLTAGTAYSFTVKAKDAAGNVSAASGAVTGTTTAAQADTAAPSVPAGVTVTGATSSSVSLSWIASTDNVGVTGYTVGYGTSSVNVTGTTATIGGLTAGTAYSFTVKAKDAAGNVSAASGAVAATTAPANACTVAAWNATAVYTGGQRVSYNGTLYEAKWWTQGNQPGQGGDSSPWKAVGTCGSAGGGGTPADTAAPSAPAGLAASGVTSSSVTLSWTASTDNVGVTGYTVSYGGSSVNVTGTTATISGLTAGAAYSFTVKAKDAAGNLSAASGALSVTTTASGTGGGTGTTAGAWTVGKAYKAGDEVAYGGKTYVCLQPHTAQTGWEPAATAALWKLK</sequence>
<dbReference type="CDD" id="cd12215">
    <property type="entry name" value="ChiC_BD"/>
    <property type="match status" value="1"/>
</dbReference>
<dbReference type="InterPro" id="IPR050314">
    <property type="entry name" value="Glycosyl_Hydrlase_18"/>
</dbReference>
<evidence type="ECO:0000256" key="2">
    <source>
        <dbReference type="ARBA" id="ARBA00009121"/>
    </source>
</evidence>
<dbReference type="GO" id="GO:0006032">
    <property type="term" value="P:chitin catabolic process"/>
    <property type="evidence" value="ECO:0007669"/>
    <property type="project" value="UniProtKB-KW"/>
</dbReference>
<dbReference type="CDD" id="cd12214">
    <property type="entry name" value="ChiA1_BD"/>
    <property type="match status" value="1"/>
</dbReference>
<keyword evidence="4 9" id="KW-0378">Hydrolase</keyword>
<dbReference type="GO" id="GO:0030246">
    <property type="term" value="F:carbohydrate binding"/>
    <property type="evidence" value="ECO:0007669"/>
    <property type="project" value="InterPro"/>
</dbReference>
<dbReference type="Pfam" id="PF00041">
    <property type="entry name" value="fn3"/>
    <property type="match status" value="3"/>
</dbReference>
<proteinExistence type="inferred from homology"/>
<dbReference type="GO" id="GO:0008843">
    <property type="term" value="F:endochitinase activity"/>
    <property type="evidence" value="ECO:0007669"/>
    <property type="project" value="UniProtKB-EC"/>
</dbReference>
<feature type="chain" id="PRO_5024311316" description="chitinase" evidence="11">
    <location>
        <begin position="34"/>
        <end position="856"/>
    </location>
</feature>
<dbReference type="InterPro" id="IPR036573">
    <property type="entry name" value="CBM_sf_5/12"/>
</dbReference>
<evidence type="ECO:0000256" key="11">
    <source>
        <dbReference type="SAM" id="SignalP"/>
    </source>
</evidence>
<dbReference type="InterPro" id="IPR036116">
    <property type="entry name" value="FN3_sf"/>
</dbReference>
<dbReference type="GO" id="GO:0005576">
    <property type="term" value="C:extracellular region"/>
    <property type="evidence" value="ECO:0007669"/>
    <property type="project" value="InterPro"/>
</dbReference>
<dbReference type="Gene3D" id="2.60.40.10">
    <property type="entry name" value="Immunoglobulins"/>
    <property type="match status" value="3"/>
</dbReference>
<reference evidence="14 15" key="1">
    <citation type="submission" date="2019-07" db="EMBL/GenBank/DDBJ databases">
        <title>Genomic Encyclopedia of Type Strains, Phase III (KMG-III): the genomes of soil and plant-associated and newly described type strains.</title>
        <authorList>
            <person name="Whitman W."/>
        </authorList>
    </citation>
    <scope>NUCLEOTIDE SEQUENCE [LARGE SCALE GENOMIC DNA]</scope>
    <source>
        <strain evidence="14 15">BL24</strain>
    </source>
</reference>
<dbReference type="InterPro" id="IPR003610">
    <property type="entry name" value="CBM5/12"/>
</dbReference>
<evidence type="ECO:0000256" key="8">
    <source>
        <dbReference type="ARBA" id="ARBA00023326"/>
    </source>
</evidence>
<dbReference type="Proteomes" id="UP000323257">
    <property type="component" value="Unassembled WGS sequence"/>
</dbReference>
<dbReference type="InterPro" id="IPR017853">
    <property type="entry name" value="GH"/>
</dbReference>
<evidence type="ECO:0000256" key="4">
    <source>
        <dbReference type="ARBA" id="ARBA00022801"/>
    </source>
</evidence>
<dbReference type="SMART" id="SM00636">
    <property type="entry name" value="Glyco_18"/>
    <property type="match status" value="1"/>
</dbReference>
<dbReference type="Pfam" id="PF02839">
    <property type="entry name" value="CBM_5_12"/>
    <property type="match status" value="2"/>
</dbReference>
<keyword evidence="11" id="KW-0732">Signal</keyword>
<dbReference type="CDD" id="cd06548">
    <property type="entry name" value="GH18_chitinase"/>
    <property type="match status" value="1"/>
</dbReference>
<evidence type="ECO:0000256" key="1">
    <source>
        <dbReference type="ARBA" id="ARBA00000822"/>
    </source>
</evidence>
<dbReference type="SMART" id="SM00495">
    <property type="entry name" value="ChtBD3"/>
    <property type="match status" value="2"/>
</dbReference>
<dbReference type="SUPFAM" id="SSF51445">
    <property type="entry name" value="(Trans)glycosidases"/>
    <property type="match status" value="1"/>
</dbReference>
<dbReference type="Gene3D" id="3.20.20.80">
    <property type="entry name" value="Glycosidases"/>
    <property type="match status" value="1"/>
</dbReference>
<dbReference type="Pfam" id="PF00704">
    <property type="entry name" value="Glyco_hydro_18"/>
    <property type="match status" value="1"/>
</dbReference>
<accession>A0A5S5BT18</accession>
<dbReference type="OrthoDB" id="9775889at2"/>
<dbReference type="InterPro" id="IPR013783">
    <property type="entry name" value="Ig-like_fold"/>
</dbReference>
<dbReference type="PROSITE" id="PS50853">
    <property type="entry name" value="FN3"/>
    <property type="match status" value="3"/>
</dbReference>
<keyword evidence="15" id="KW-1185">Reference proteome</keyword>
<evidence type="ECO:0000256" key="10">
    <source>
        <dbReference type="SAM" id="MobiDB-lite"/>
    </source>
</evidence>
<evidence type="ECO:0000313" key="15">
    <source>
        <dbReference type="Proteomes" id="UP000323257"/>
    </source>
</evidence>
<evidence type="ECO:0000313" key="14">
    <source>
        <dbReference type="EMBL" id="TYP70084.1"/>
    </source>
</evidence>
<dbReference type="GO" id="GO:0000272">
    <property type="term" value="P:polysaccharide catabolic process"/>
    <property type="evidence" value="ECO:0007669"/>
    <property type="project" value="UniProtKB-KW"/>
</dbReference>
<dbReference type="PRINTS" id="PR00014">
    <property type="entry name" value="FNTYPEIII"/>
</dbReference>
<gene>
    <name evidence="14" type="ORF">BCM02_11262</name>
</gene>
<evidence type="ECO:0000256" key="6">
    <source>
        <dbReference type="ARBA" id="ARBA00023277"/>
    </source>
</evidence>
<dbReference type="SMART" id="SM00060">
    <property type="entry name" value="FN3"/>
    <property type="match status" value="3"/>
</dbReference>
<protein>
    <recommendedName>
        <fullName evidence="3">chitinase</fullName>
        <ecNumber evidence="3">3.2.1.14</ecNumber>
    </recommendedName>
</protein>
<dbReference type="PANTHER" id="PTHR11177:SF317">
    <property type="entry name" value="CHITINASE 12-RELATED"/>
    <property type="match status" value="1"/>
</dbReference>
<dbReference type="EMBL" id="VNHS01000012">
    <property type="protein sequence ID" value="TYP70084.1"/>
    <property type="molecule type" value="Genomic_DNA"/>
</dbReference>
<comment type="caution">
    <text evidence="14">The sequence shown here is derived from an EMBL/GenBank/DDBJ whole genome shotgun (WGS) entry which is preliminary data.</text>
</comment>
<feature type="domain" description="Fibronectin type-III" evidence="12">
    <location>
        <begin position="716"/>
        <end position="800"/>
    </location>
</feature>
<dbReference type="Gene3D" id="2.10.10.20">
    <property type="entry name" value="Carbohydrate-binding module superfamily 5/12"/>
    <property type="match status" value="2"/>
</dbReference>
<dbReference type="CDD" id="cd00063">
    <property type="entry name" value="FN3"/>
    <property type="match status" value="3"/>
</dbReference>